<dbReference type="PANTHER" id="PTHR20883:SF15">
    <property type="entry name" value="PHYTANOYL-COA DIOXYGENASE DOMAIN-CONTAINING PROTEIN 1"/>
    <property type="match status" value="1"/>
</dbReference>
<dbReference type="InterPro" id="IPR008775">
    <property type="entry name" value="Phytyl_CoA_dOase-like"/>
</dbReference>
<protein>
    <submittedName>
        <fullName evidence="3">Phytanoyl-CoA dioxygenase family protein</fullName>
    </submittedName>
</protein>
<dbReference type="SUPFAM" id="SSF51197">
    <property type="entry name" value="Clavaminate synthase-like"/>
    <property type="match status" value="1"/>
</dbReference>
<dbReference type="GO" id="GO:0051213">
    <property type="term" value="F:dioxygenase activity"/>
    <property type="evidence" value="ECO:0007669"/>
    <property type="project" value="UniProtKB-KW"/>
</dbReference>
<name>A0ABU8X135_9BURK</name>
<evidence type="ECO:0000313" key="4">
    <source>
        <dbReference type="Proteomes" id="UP001367030"/>
    </source>
</evidence>
<evidence type="ECO:0000313" key="3">
    <source>
        <dbReference type="EMBL" id="MEJ8853525.1"/>
    </source>
</evidence>
<dbReference type="Pfam" id="PF05721">
    <property type="entry name" value="PhyH"/>
    <property type="match status" value="1"/>
</dbReference>
<keyword evidence="3" id="KW-0223">Dioxygenase</keyword>
<evidence type="ECO:0000256" key="1">
    <source>
        <dbReference type="ARBA" id="ARBA00022723"/>
    </source>
</evidence>
<accession>A0ABU8X135</accession>
<dbReference type="Proteomes" id="UP001367030">
    <property type="component" value="Unassembled WGS sequence"/>
</dbReference>
<reference evidence="3 4" key="1">
    <citation type="submission" date="2024-03" db="EMBL/GenBank/DDBJ databases">
        <title>Novel species of the genus Variovorax.</title>
        <authorList>
            <person name="Liu Q."/>
            <person name="Xin Y.-H."/>
        </authorList>
    </citation>
    <scope>NUCLEOTIDE SEQUENCE [LARGE SCALE GENOMIC DNA]</scope>
    <source>
        <strain evidence="3 4">KACC 18901</strain>
    </source>
</reference>
<dbReference type="RefSeq" id="WP_340333611.1">
    <property type="nucleotide sequence ID" value="NZ_JBBKZS010000001.1"/>
</dbReference>
<dbReference type="EMBL" id="JBBKZS010000001">
    <property type="protein sequence ID" value="MEJ8853525.1"/>
    <property type="molecule type" value="Genomic_DNA"/>
</dbReference>
<proteinExistence type="predicted"/>
<keyword evidence="2" id="KW-0408">Iron</keyword>
<keyword evidence="4" id="KW-1185">Reference proteome</keyword>
<dbReference type="PANTHER" id="PTHR20883">
    <property type="entry name" value="PHYTANOYL-COA DIOXYGENASE DOMAIN CONTAINING 1"/>
    <property type="match status" value="1"/>
</dbReference>
<keyword evidence="1" id="KW-0479">Metal-binding</keyword>
<organism evidence="3 4">
    <name type="scientific">Variovorax robiniae</name>
    <dbReference type="NCBI Taxonomy" id="1836199"/>
    <lineage>
        <taxon>Bacteria</taxon>
        <taxon>Pseudomonadati</taxon>
        <taxon>Pseudomonadota</taxon>
        <taxon>Betaproteobacteria</taxon>
        <taxon>Burkholderiales</taxon>
        <taxon>Comamonadaceae</taxon>
        <taxon>Variovorax</taxon>
    </lineage>
</organism>
<gene>
    <name evidence="3" type="ORF">WKW79_03035</name>
</gene>
<keyword evidence="3" id="KW-0560">Oxidoreductase</keyword>
<sequence>MDVQRHLDELDTQGFTVIPDFLKADDIARVRAGLAPFLSTHAGRNNFEGFKTERVYTLAGRGRCFEDIAEDPRVLALLDKLLAPGYLLTASQAICIHPGETPQPIHFDDSFYPIPRPRPSISISTIVAVDAFTAENGGTEVIPGSHRWSDAQIAGAYDGYDADADMPPDLESQLVPMEMPAGACVVFLGTLLHRGGANRSNAERLAFSNQYCEPWARTQENFFLGIPPALVRQMSPRLQTLLGYEIMAPFMGHVTASHPTKVLRPGYINVVEAARA</sequence>
<evidence type="ECO:0000256" key="2">
    <source>
        <dbReference type="ARBA" id="ARBA00023004"/>
    </source>
</evidence>
<comment type="caution">
    <text evidence="3">The sequence shown here is derived from an EMBL/GenBank/DDBJ whole genome shotgun (WGS) entry which is preliminary data.</text>
</comment>
<dbReference type="Gene3D" id="2.60.120.620">
    <property type="entry name" value="q2cbj1_9rhob like domain"/>
    <property type="match status" value="1"/>
</dbReference>